<protein>
    <submittedName>
        <fullName evidence="3">Uncharacterized protein</fullName>
    </submittedName>
</protein>
<proteinExistence type="predicted"/>
<comment type="caution">
    <text evidence="3">The sequence shown here is derived from an EMBL/GenBank/DDBJ whole genome shotgun (WGS) entry which is preliminary data.</text>
</comment>
<keyword evidence="2" id="KW-0732">Signal</keyword>
<sequence length="520" mass="56086">MRFAVVIVVVIGLGLAAARPCAEITRRKKCEAQSHLCAWDEEKQTCGDAAETSGLGDAPRKNSSISSTSSTLTRASGRAMTNTSWWKLALSAPAAVPDFALVARHVCDMPAWADDVALVDERARTNRDIDLLRGNWRYFPAGCRSRGGPAWDGHGEDPNKAMDGLGHFGLVIADTIAKRRGARTRPHFFGESASVSAIYLRDVAGLGDGFAPALYCHETDAWLKPFNHLKKKFDKDYGKARKALRRYFYDAYPSGDDFLRGHFECFLAPPLDEWFGFGALPPEDDPAWERRAVAETYAALGREAFAGGCGADAGDVRVIVHARLGDLIGATHSGAVQKGNGAFSVEGAHLRNALRVVAALRARLPGRVVRALVLSDSPPETVAATLDGLDVGIRVGRKRRDGASRLVDGRTAGLERDFDVSFHGAGNPLVTLHCMATADLLLGPEKCGDPWVPSASHEKVNNFRVSSLGGERCSHLLSFGRELSARGLFRGLPREPLDAAAVEAGLETVVRKLERRGVIG</sequence>
<evidence type="ECO:0000313" key="4">
    <source>
        <dbReference type="Proteomes" id="UP001363151"/>
    </source>
</evidence>
<accession>A0ABR1FRB2</accession>
<name>A0ABR1FRB2_AURAN</name>
<organism evidence="3 4">
    <name type="scientific">Aureococcus anophagefferens</name>
    <name type="common">Harmful bloom alga</name>
    <dbReference type="NCBI Taxonomy" id="44056"/>
    <lineage>
        <taxon>Eukaryota</taxon>
        <taxon>Sar</taxon>
        <taxon>Stramenopiles</taxon>
        <taxon>Ochrophyta</taxon>
        <taxon>Pelagophyceae</taxon>
        <taxon>Pelagomonadales</taxon>
        <taxon>Pelagomonadaceae</taxon>
        <taxon>Aureococcus</taxon>
    </lineage>
</organism>
<evidence type="ECO:0000256" key="1">
    <source>
        <dbReference type="SAM" id="MobiDB-lite"/>
    </source>
</evidence>
<evidence type="ECO:0000256" key="2">
    <source>
        <dbReference type="SAM" id="SignalP"/>
    </source>
</evidence>
<feature type="region of interest" description="Disordered" evidence="1">
    <location>
        <begin position="49"/>
        <end position="75"/>
    </location>
</feature>
<feature type="compositionally biased region" description="Low complexity" evidence="1">
    <location>
        <begin position="63"/>
        <end position="75"/>
    </location>
</feature>
<keyword evidence="4" id="KW-1185">Reference proteome</keyword>
<dbReference type="Proteomes" id="UP001363151">
    <property type="component" value="Unassembled WGS sequence"/>
</dbReference>
<reference evidence="3 4" key="1">
    <citation type="submission" date="2024-03" db="EMBL/GenBank/DDBJ databases">
        <title>Aureococcus anophagefferens CCMP1851 and Kratosvirus quantuckense: Draft genome of a second virus-susceptible host strain in the model system.</title>
        <authorList>
            <person name="Chase E."/>
            <person name="Truchon A.R."/>
            <person name="Schepens W."/>
            <person name="Wilhelm S.W."/>
        </authorList>
    </citation>
    <scope>NUCLEOTIDE SEQUENCE [LARGE SCALE GENOMIC DNA]</scope>
    <source>
        <strain evidence="3 4">CCMP1851</strain>
    </source>
</reference>
<dbReference type="EMBL" id="JBBJCI010000286">
    <property type="protein sequence ID" value="KAK7236178.1"/>
    <property type="molecule type" value="Genomic_DNA"/>
</dbReference>
<feature type="chain" id="PRO_5046694473" evidence="2">
    <location>
        <begin position="19"/>
        <end position="520"/>
    </location>
</feature>
<evidence type="ECO:0000313" key="3">
    <source>
        <dbReference type="EMBL" id="KAK7236178.1"/>
    </source>
</evidence>
<gene>
    <name evidence="3" type="ORF">SO694_00060142</name>
</gene>
<feature type="signal peptide" evidence="2">
    <location>
        <begin position="1"/>
        <end position="18"/>
    </location>
</feature>